<comment type="caution">
    <text evidence="6">The sequence shown here is derived from an EMBL/GenBank/DDBJ whole genome shotgun (WGS) entry which is preliminary data.</text>
</comment>
<evidence type="ECO:0000256" key="4">
    <source>
        <dbReference type="SAM" id="MobiDB-lite"/>
    </source>
</evidence>
<accession>A0A852ZK09</accession>
<dbReference type="PANTHER" id="PTHR36220">
    <property type="entry name" value="UNNAMED PRODUCT"/>
    <property type="match status" value="1"/>
</dbReference>
<proteinExistence type="predicted"/>
<keyword evidence="1 5" id="KW-0732">Signal</keyword>
<dbReference type="Proteomes" id="UP000579605">
    <property type="component" value="Unassembled WGS sequence"/>
</dbReference>
<evidence type="ECO:0000256" key="3">
    <source>
        <dbReference type="ARBA" id="ARBA00023180"/>
    </source>
</evidence>
<dbReference type="RefSeq" id="WP_179790941.1">
    <property type="nucleotide sequence ID" value="NZ_BAAARR010000045.1"/>
</dbReference>
<dbReference type="Gene3D" id="2.130.10.130">
    <property type="entry name" value="Integrin alpha, N-terminal"/>
    <property type="match status" value="2"/>
</dbReference>
<evidence type="ECO:0000256" key="1">
    <source>
        <dbReference type="ARBA" id="ARBA00022729"/>
    </source>
</evidence>
<dbReference type="InterPro" id="IPR028994">
    <property type="entry name" value="Integrin_alpha_N"/>
</dbReference>
<dbReference type="PANTHER" id="PTHR36220:SF1">
    <property type="entry name" value="GAMMA TUBULIN COMPLEX COMPONENT C-TERMINAL DOMAIN-CONTAINING PROTEIN"/>
    <property type="match status" value="1"/>
</dbReference>
<reference evidence="6 7" key="1">
    <citation type="submission" date="2020-07" db="EMBL/GenBank/DDBJ databases">
        <title>Sequencing the genomes of 1000 actinobacteria strains.</title>
        <authorList>
            <person name="Klenk H.-P."/>
        </authorList>
    </citation>
    <scope>NUCLEOTIDE SEQUENCE [LARGE SCALE GENOMIC DNA]</scope>
    <source>
        <strain evidence="6 7">DSM 18448</strain>
    </source>
</reference>
<sequence>MRMRAIPVVAVAAALSVVAPAAPALALTPPTIAAIGIPGEDLGTQPDAGAVEVRYADGRHQILYPSGYHAGDRFGTAVAVLDVDGDSVSDLVVGAPGRDVGTAADAGAVYLYRGSSTGLHLWKVLTQGSGGVPGPAQAGAAYGSTLFAYPGSSSTPASLTVGAPRWDVGGAVDAGAVTVLSLPRSGDPTVSGTILTENSPELGSSAQAGDRLGAAVQGSWALGAPGRTVNGAKGAGAVYVRIDPKVAAYTMVSQDTPGMPGTAEPGDGFGSALDNAAPSGLWIGVPGEDVGSLADAGMVNTFGDTNEDGIPAEPGPAYTQNSTGPGGPVAGSAEAGDRFGAALASYPPSEDSDTDVVLIGAPGEDLGSIRDAGMVDEIWGGGASLTEASTAGIEETGDRFGSSLVAGNGFDVTWNPRIMVGAPGEDGGAGAVVVVSHGATIWKQVTGAPESGDRYGTALDSRLG</sequence>
<feature type="signal peptide" evidence="5">
    <location>
        <begin position="1"/>
        <end position="21"/>
    </location>
</feature>
<keyword evidence="7" id="KW-1185">Reference proteome</keyword>
<name>A0A852ZK09_9ACTN</name>
<keyword evidence="2" id="KW-0677">Repeat</keyword>
<dbReference type="InterPro" id="IPR013517">
    <property type="entry name" value="FG-GAP"/>
</dbReference>
<organism evidence="6 7">
    <name type="scientific">Actinopolymorpha rutila</name>
    <dbReference type="NCBI Taxonomy" id="446787"/>
    <lineage>
        <taxon>Bacteria</taxon>
        <taxon>Bacillati</taxon>
        <taxon>Actinomycetota</taxon>
        <taxon>Actinomycetes</taxon>
        <taxon>Propionibacteriales</taxon>
        <taxon>Actinopolymorphaceae</taxon>
        <taxon>Actinopolymorpha</taxon>
    </lineage>
</organism>
<dbReference type="SMART" id="SM00191">
    <property type="entry name" value="Int_alpha"/>
    <property type="match status" value="3"/>
</dbReference>
<feature type="region of interest" description="Disordered" evidence="4">
    <location>
        <begin position="311"/>
        <end position="334"/>
    </location>
</feature>
<keyword evidence="3" id="KW-0325">Glycoprotein</keyword>
<gene>
    <name evidence="6" type="ORF">F4554_006049</name>
</gene>
<dbReference type="EMBL" id="JACBZH010000001">
    <property type="protein sequence ID" value="NYH93411.1"/>
    <property type="molecule type" value="Genomic_DNA"/>
</dbReference>
<protein>
    <recommendedName>
        <fullName evidence="8">FG-GAP repeat-containing protein</fullName>
    </recommendedName>
</protein>
<evidence type="ECO:0000313" key="7">
    <source>
        <dbReference type="Proteomes" id="UP000579605"/>
    </source>
</evidence>
<dbReference type="PROSITE" id="PS51470">
    <property type="entry name" value="FG_GAP"/>
    <property type="match status" value="2"/>
</dbReference>
<dbReference type="InterPro" id="IPR013519">
    <property type="entry name" value="Int_alpha_beta-p"/>
</dbReference>
<dbReference type="AlphaFoldDB" id="A0A852ZK09"/>
<evidence type="ECO:0000256" key="2">
    <source>
        <dbReference type="ARBA" id="ARBA00022737"/>
    </source>
</evidence>
<feature type="chain" id="PRO_5039145444" description="FG-GAP repeat-containing protein" evidence="5">
    <location>
        <begin position="22"/>
        <end position="464"/>
    </location>
</feature>
<evidence type="ECO:0000256" key="5">
    <source>
        <dbReference type="SAM" id="SignalP"/>
    </source>
</evidence>
<evidence type="ECO:0008006" key="8">
    <source>
        <dbReference type="Google" id="ProtNLM"/>
    </source>
</evidence>
<dbReference type="Pfam" id="PF01839">
    <property type="entry name" value="FG-GAP"/>
    <property type="match status" value="1"/>
</dbReference>
<evidence type="ECO:0000313" key="6">
    <source>
        <dbReference type="EMBL" id="NYH93411.1"/>
    </source>
</evidence>
<dbReference type="SUPFAM" id="SSF69318">
    <property type="entry name" value="Integrin alpha N-terminal domain"/>
    <property type="match status" value="1"/>
</dbReference>